<sequence length="47" mass="5858">MQEQYLNSLKELNYAHLTKDQEERLRELEKQFNNDFGKQAYFMVMER</sequence>
<name>A0A1M6KT25_9FIRM</name>
<dbReference type="OrthoDB" id="1935828at2"/>
<evidence type="ECO:0000313" key="2">
    <source>
        <dbReference type="Proteomes" id="UP000184536"/>
    </source>
</evidence>
<gene>
    <name evidence="1" type="ORF">SAMN02745975_02490</name>
</gene>
<dbReference type="RefSeq" id="WP_110941593.1">
    <property type="nucleotide sequence ID" value="NZ_FQZV01000032.1"/>
</dbReference>
<proteinExistence type="predicted"/>
<dbReference type="EMBL" id="FQZV01000032">
    <property type="protein sequence ID" value="SHJ62046.1"/>
    <property type="molecule type" value="Genomic_DNA"/>
</dbReference>
<organism evidence="1 2">
    <name type="scientific">Geosporobacter subterraneus DSM 17957</name>
    <dbReference type="NCBI Taxonomy" id="1121919"/>
    <lineage>
        <taxon>Bacteria</taxon>
        <taxon>Bacillati</taxon>
        <taxon>Bacillota</taxon>
        <taxon>Clostridia</taxon>
        <taxon>Peptostreptococcales</taxon>
        <taxon>Thermotaleaceae</taxon>
        <taxon>Geosporobacter</taxon>
    </lineage>
</organism>
<keyword evidence="2" id="KW-1185">Reference proteome</keyword>
<dbReference type="AlphaFoldDB" id="A0A1M6KT25"/>
<evidence type="ECO:0000313" key="1">
    <source>
        <dbReference type="EMBL" id="SHJ62046.1"/>
    </source>
</evidence>
<dbReference type="Proteomes" id="UP000184536">
    <property type="component" value="Unassembled WGS sequence"/>
</dbReference>
<reference evidence="2" key="1">
    <citation type="submission" date="2016-11" db="EMBL/GenBank/DDBJ databases">
        <authorList>
            <person name="Varghese N."/>
            <person name="Submissions S."/>
        </authorList>
    </citation>
    <scope>NUCLEOTIDE SEQUENCE [LARGE SCALE GENOMIC DNA]</scope>
    <source>
        <strain evidence="2">DSM 17957</strain>
    </source>
</reference>
<protein>
    <submittedName>
        <fullName evidence="1">Uncharacterized protein</fullName>
    </submittedName>
</protein>
<accession>A0A1M6KT25</accession>